<dbReference type="Gene3D" id="2.30.42.10">
    <property type="match status" value="1"/>
</dbReference>
<dbReference type="SUPFAM" id="SSF47031">
    <property type="entry name" value="Second domain of FERM"/>
    <property type="match status" value="1"/>
</dbReference>
<feature type="compositionally biased region" description="Polar residues" evidence="1">
    <location>
        <begin position="1130"/>
        <end position="1142"/>
    </location>
</feature>
<dbReference type="FunFam" id="1.20.80.10:FF:000009">
    <property type="entry name" value="FERM and PDZ domain containing 4"/>
    <property type="match status" value="1"/>
</dbReference>
<dbReference type="SMART" id="SM00228">
    <property type="entry name" value="PDZ"/>
    <property type="match status" value="1"/>
</dbReference>
<dbReference type="Pfam" id="PF00595">
    <property type="entry name" value="PDZ"/>
    <property type="match status" value="1"/>
</dbReference>
<feature type="region of interest" description="Disordered" evidence="1">
    <location>
        <begin position="507"/>
        <end position="614"/>
    </location>
</feature>
<dbReference type="Pfam" id="PF21477">
    <property type="entry name" value="FERM_C_FAK1"/>
    <property type="match status" value="1"/>
</dbReference>
<feature type="compositionally biased region" description="Polar residues" evidence="1">
    <location>
        <begin position="782"/>
        <end position="792"/>
    </location>
</feature>
<dbReference type="Proteomes" id="UP001178461">
    <property type="component" value="Chromosome 17"/>
</dbReference>
<dbReference type="FunFam" id="3.10.20.90:FF:000203">
    <property type="entry name" value="FERM and PDZ domain containing 1"/>
    <property type="match status" value="1"/>
</dbReference>
<dbReference type="Pfam" id="PF00373">
    <property type="entry name" value="FERM_M"/>
    <property type="match status" value="1"/>
</dbReference>
<feature type="compositionally biased region" description="Basic and acidic residues" evidence="1">
    <location>
        <begin position="1143"/>
        <end position="1152"/>
    </location>
</feature>
<dbReference type="InterPro" id="IPR019748">
    <property type="entry name" value="FERM_central"/>
</dbReference>
<dbReference type="PROSITE" id="PS50106">
    <property type="entry name" value="PDZ"/>
    <property type="match status" value="1"/>
</dbReference>
<dbReference type="InterPro" id="IPR049385">
    <property type="entry name" value="FAK1-like_FERM_C"/>
</dbReference>
<feature type="compositionally biased region" description="Basic and acidic residues" evidence="1">
    <location>
        <begin position="507"/>
        <end position="520"/>
    </location>
</feature>
<dbReference type="Gene3D" id="1.20.80.10">
    <property type="match status" value="1"/>
</dbReference>
<dbReference type="GO" id="GO:0005886">
    <property type="term" value="C:plasma membrane"/>
    <property type="evidence" value="ECO:0007669"/>
    <property type="project" value="TreeGrafter"/>
</dbReference>
<feature type="compositionally biased region" description="Basic and acidic residues" evidence="1">
    <location>
        <begin position="1194"/>
        <end position="1212"/>
    </location>
</feature>
<dbReference type="Gene3D" id="3.10.20.90">
    <property type="entry name" value="Phosphatidylinositol 3-kinase Catalytic Subunit, Chain A, domain 1"/>
    <property type="match status" value="1"/>
</dbReference>
<feature type="domain" description="FERM" evidence="2">
    <location>
        <begin position="177"/>
        <end position="492"/>
    </location>
</feature>
<dbReference type="CDD" id="cd14473">
    <property type="entry name" value="FERM_B-lobe"/>
    <property type="match status" value="1"/>
</dbReference>
<keyword evidence="5" id="KW-1185">Reference proteome</keyword>
<evidence type="ECO:0000256" key="1">
    <source>
        <dbReference type="SAM" id="MobiDB-lite"/>
    </source>
</evidence>
<name>A0AA35PT36_9SAUR</name>
<dbReference type="InterPro" id="IPR014352">
    <property type="entry name" value="FERM/acyl-CoA-bd_prot_sf"/>
</dbReference>
<sequence length="1552" mass="170372">MEDLETRKARRIEQMVAKWLRRSRDHAARGRASVGDRASDSINQPPTRVKLTVEIQKDVLLGHYGFEVSQHLPLLITSVAAGSTADGKLLPGDHIIAINNKAAEEDVTGEQAAALLRESEDTLQFTVLRCTLGGPKSSFLTAEKRARLKTNPVKVRFAEEVVVNGHTQGSSLLCMPNVLKVYLENGQTKAFKFDSSTTVKDIILTLKEKLSIRSIGYFALVLEEQYNVLKMYLLHEDELIGQVVQRKESHDYRCLFRVCFIPRDPLDLLQQDPVAFEYLYLQSCSDVLQERFAVEMKCSVALRLAALHIQERIIACAQPQKVSLKYIEKDWGIENFISPTLLRNMKGKDIKKAISFHMKRNQLLLDPRQKHLLSAAHVRLCYLQILGDLKLYGGKIFNATLMLQDRESCVALLVGAKYGISQVVNNKLNIVTMLAEFANISRLELTEESDKVSMVKIYLQDIKLLTLLLETNNAKDLACLIHGYCRLFVDSSSSIFVWGEKKPPVHRISAEEGYESRTCSDSEESSEPDSSLDRFSDTQSPRHNCTSPLPEDEEEQEALQQERKDVESEGTSFCNGYDNTNDSLSEASDSANTESRGLKTSGSSDSLDALEEDDLETCSSSKPEFFHLYAPTLQELMGNGKAFLGTDREEGNRVAQESVFSFLLPPQPLAQPDGDFRRETELATSALESKLSESNIMEYYSLCANISPASSGEKTAQSDSPEGGSLNGPEGDEGLCGGGMRGFILAPPPGFGDASSDEEFYDAAQRVTQAEAQAGSAGPAQPNVQDCSTLKVSSSCSSGENVLSRQSRRTKHRPEKEPRCGNSSLRKRRSFLETNYTSQVTFPQAPTQSLENIDQLSCEGEPGSSGLSSSPVVASLRDPERDSALLEVEQIAQIAKNTPVLMEMEPDSLETKSLTDSVVCPVLAIRLQGAQEGIENSDFARSSFSTVKQDGGLAVSEISFHDLDTTYKEKPEGLPETASRVQDHCVSGGKKISGSAAGTAKVSREAGGVSYVLIEEIIHTTTKPSGSLNSYQGKVSPRVPTSEQDLLPAEKVEKYEQLVLGPCKRIKGDLASRGSSQAPPGNLLLQEDTSKTLSEGSVATSEDAKRLGFSKANELLSKCDGASGIKTHHSQLGFSSVGGQRETQQKVDDKHQRIVGQSDLVADQVSLNDDVPSQWSSSTMTPPLDRSSLLAGDQKPEERALTNDASHVDCKNKLPSPLVVPTEKSVEQGKAGISDGVDGFSHDNPCKSTRLSEESGISELSFLCSGNSRDDAKGPVSSKTTVSPPAVNTAESFSPKHKTDRCSCRLTYASCFHGLDEAELEFASPVARGPSEEPLTTPPTTRSSPSLDINSTRFILEHNYVNGNPKDCRNHALLPDSHIQVLSCLKDRTCASPFDFHQLLGNIIDLQGILRQFGGSRIKHPRDKCLAHFSENKNTLHTESQRLMSSCQKVIKAHGPSSETQNAIRETFQNLLQLTEVCFQFTNCGLCSKRHKDLAVNLRDVAYSYRQFVQAAQQAWERGYPQLSIRLLVCQYTALSAALFCLVQRFRASSCV</sequence>
<feature type="domain" description="PDZ" evidence="3">
    <location>
        <begin position="52"/>
        <end position="131"/>
    </location>
</feature>
<dbReference type="Gene3D" id="2.30.29.30">
    <property type="entry name" value="Pleckstrin-homology domain (PH domain)/Phosphotyrosine-binding domain (PTB)"/>
    <property type="match status" value="1"/>
</dbReference>
<feature type="compositionally biased region" description="Polar residues" evidence="1">
    <location>
        <begin position="569"/>
        <end position="602"/>
    </location>
</feature>
<feature type="region of interest" description="Disordered" evidence="1">
    <location>
        <begin position="771"/>
        <end position="828"/>
    </location>
</feature>
<reference evidence="4" key="1">
    <citation type="submission" date="2022-12" db="EMBL/GenBank/DDBJ databases">
        <authorList>
            <person name="Alioto T."/>
            <person name="Alioto T."/>
            <person name="Gomez Garrido J."/>
        </authorList>
    </citation>
    <scope>NUCLEOTIDE SEQUENCE</scope>
</reference>
<evidence type="ECO:0000259" key="3">
    <source>
        <dbReference type="PROSITE" id="PS50106"/>
    </source>
</evidence>
<dbReference type="SUPFAM" id="SSF50729">
    <property type="entry name" value="PH domain-like"/>
    <property type="match status" value="1"/>
</dbReference>
<dbReference type="EMBL" id="OX395142">
    <property type="protein sequence ID" value="CAI5796883.1"/>
    <property type="molecule type" value="Genomic_DNA"/>
</dbReference>
<feature type="region of interest" description="Disordered" evidence="1">
    <location>
        <begin position="856"/>
        <end position="876"/>
    </location>
</feature>
<accession>A0AA35PT36</accession>
<dbReference type="InterPro" id="IPR011993">
    <property type="entry name" value="PH-like_dom_sf"/>
</dbReference>
<feature type="region of interest" description="Disordered" evidence="1">
    <location>
        <begin position="1326"/>
        <end position="1347"/>
    </location>
</feature>
<feature type="region of interest" description="Disordered" evidence="1">
    <location>
        <begin position="710"/>
        <end position="756"/>
    </location>
</feature>
<dbReference type="InterPro" id="IPR035963">
    <property type="entry name" value="FERM_2"/>
</dbReference>
<evidence type="ECO:0000313" key="5">
    <source>
        <dbReference type="Proteomes" id="UP001178461"/>
    </source>
</evidence>
<evidence type="ECO:0000259" key="2">
    <source>
        <dbReference type="PROSITE" id="PS50057"/>
    </source>
</evidence>
<dbReference type="InterPro" id="IPR019749">
    <property type="entry name" value="Band_41_domain"/>
</dbReference>
<dbReference type="InterPro" id="IPR029071">
    <property type="entry name" value="Ubiquitin-like_domsf"/>
</dbReference>
<feature type="region of interest" description="Disordered" evidence="1">
    <location>
        <begin position="1129"/>
        <end position="1252"/>
    </location>
</feature>
<dbReference type="PANTHER" id="PTHR46221">
    <property type="entry name" value="FERM AND PDZ DOMAIN-CONTAINING PROTEIN FAMILY MEMBER"/>
    <property type="match status" value="1"/>
</dbReference>
<feature type="compositionally biased region" description="Low complexity" evidence="1">
    <location>
        <begin position="1332"/>
        <end position="1347"/>
    </location>
</feature>
<dbReference type="PANTHER" id="PTHR46221:SF2">
    <property type="entry name" value="FERM AND PDZ DOMAIN-CONTAINING PROTEIN 1"/>
    <property type="match status" value="1"/>
</dbReference>
<dbReference type="PROSITE" id="PS50057">
    <property type="entry name" value="FERM_3"/>
    <property type="match status" value="1"/>
</dbReference>
<dbReference type="FunFam" id="2.30.29.30:FF:000066">
    <property type="entry name" value="FERM and PDZ domain-containing protein 4"/>
    <property type="match status" value="1"/>
</dbReference>
<dbReference type="SMART" id="SM00295">
    <property type="entry name" value="B41"/>
    <property type="match status" value="1"/>
</dbReference>
<feature type="compositionally biased region" description="Polar residues" evidence="1">
    <location>
        <begin position="537"/>
        <end position="547"/>
    </location>
</feature>
<dbReference type="InterPro" id="IPR000299">
    <property type="entry name" value="FERM_domain"/>
</dbReference>
<evidence type="ECO:0000313" key="4">
    <source>
        <dbReference type="EMBL" id="CAI5796883.1"/>
    </source>
</evidence>
<dbReference type="SUPFAM" id="SSF50156">
    <property type="entry name" value="PDZ domain-like"/>
    <property type="match status" value="1"/>
</dbReference>
<dbReference type="InterPro" id="IPR036034">
    <property type="entry name" value="PDZ_sf"/>
</dbReference>
<feature type="compositionally biased region" description="Polar residues" evidence="1">
    <location>
        <begin position="1165"/>
        <end position="1181"/>
    </location>
</feature>
<dbReference type="InterPro" id="IPR001478">
    <property type="entry name" value="PDZ"/>
</dbReference>
<dbReference type="GO" id="GO:0005938">
    <property type="term" value="C:cell cortex"/>
    <property type="evidence" value="ECO:0007669"/>
    <property type="project" value="TreeGrafter"/>
</dbReference>
<dbReference type="SUPFAM" id="SSF54236">
    <property type="entry name" value="Ubiquitin-like"/>
    <property type="match status" value="1"/>
</dbReference>
<gene>
    <name evidence="4" type="ORF">PODLI_1B021206</name>
</gene>
<protein>
    <submittedName>
        <fullName evidence="4">FERM and PDZ domain-containing protein 1 isoform X1</fullName>
    </submittedName>
</protein>
<proteinExistence type="predicted"/>
<organism evidence="4 5">
    <name type="scientific">Podarcis lilfordi</name>
    <name type="common">Lilford's wall lizard</name>
    <dbReference type="NCBI Taxonomy" id="74358"/>
    <lineage>
        <taxon>Eukaryota</taxon>
        <taxon>Metazoa</taxon>
        <taxon>Chordata</taxon>
        <taxon>Craniata</taxon>
        <taxon>Vertebrata</taxon>
        <taxon>Euteleostomi</taxon>
        <taxon>Lepidosauria</taxon>
        <taxon>Squamata</taxon>
        <taxon>Bifurcata</taxon>
        <taxon>Unidentata</taxon>
        <taxon>Episquamata</taxon>
        <taxon>Laterata</taxon>
        <taxon>Lacertibaenia</taxon>
        <taxon>Lacertidae</taxon>
        <taxon>Podarcis</taxon>
    </lineage>
</organism>
<dbReference type="Pfam" id="PF21989">
    <property type="entry name" value="RA_2"/>
    <property type="match status" value="1"/>
</dbReference>
<feature type="compositionally biased region" description="Polar residues" evidence="1">
    <location>
        <begin position="710"/>
        <end position="720"/>
    </location>
</feature>
<feature type="compositionally biased region" description="Basic and acidic residues" evidence="1">
    <location>
        <begin position="1240"/>
        <end position="1252"/>
    </location>
</feature>
<feature type="region of interest" description="Disordered" evidence="1">
    <location>
        <begin position="1269"/>
        <end position="1292"/>
    </location>
</feature>